<evidence type="ECO:0000313" key="7">
    <source>
        <dbReference type="Proteomes" id="UP000054538"/>
    </source>
</evidence>
<keyword evidence="3" id="KW-0413">Isomerase</keyword>
<name>A0A0D0BWK6_9AGAM</name>
<dbReference type="OrthoDB" id="10261556at2759"/>
<evidence type="ECO:0000313" key="6">
    <source>
        <dbReference type="EMBL" id="KIK75692.1"/>
    </source>
</evidence>
<dbReference type="STRING" id="930991.A0A0D0BWK6"/>
<keyword evidence="2" id="KW-0238">DNA-binding</keyword>
<comment type="catalytic activity">
    <reaction evidence="4">
        <text>Couples ATP hydrolysis with the unwinding of duplex DNA by translocating in the 3'-5' direction.</text>
        <dbReference type="EC" id="5.6.2.4"/>
    </reaction>
</comment>
<accession>A0A0D0BWK6</accession>
<dbReference type="InterPro" id="IPR027417">
    <property type="entry name" value="P-loop_NTPase"/>
</dbReference>
<dbReference type="PANTHER" id="PTHR13710">
    <property type="entry name" value="DNA HELICASE RECQ FAMILY MEMBER"/>
    <property type="match status" value="1"/>
</dbReference>
<sequence>ILVSPEQLMKPGSEFEKLLVKPAFVSHIISFVFDEVHCIMSWGDFWPEYKEFQRLHYIMSCHVPYLIASATFTPESLSEVKKLLHFRSEKLLTVHTSTDHPNLALCVRKIKYTLSTYADLGFHVLIHIFI</sequence>
<dbReference type="Proteomes" id="UP000054538">
    <property type="component" value="Unassembled WGS sequence"/>
</dbReference>
<dbReference type="GO" id="GO:0009378">
    <property type="term" value="F:four-way junction helicase activity"/>
    <property type="evidence" value="ECO:0007669"/>
    <property type="project" value="TreeGrafter"/>
</dbReference>
<dbReference type="GO" id="GO:0043138">
    <property type="term" value="F:3'-5' DNA helicase activity"/>
    <property type="evidence" value="ECO:0007669"/>
    <property type="project" value="UniProtKB-EC"/>
</dbReference>
<reference evidence="7" key="2">
    <citation type="submission" date="2015-01" db="EMBL/GenBank/DDBJ databases">
        <title>Evolutionary Origins and Diversification of the Mycorrhizal Mutualists.</title>
        <authorList>
            <consortium name="DOE Joint Genome Institute"/>
            <consortium name="Mycorrhizal Genomics Consortium"/>
            <person name="Kohler A."/>
            <person name="Kuo A."/>
            <person name="Nagy L.G."/>
            <person name="Floudas D."/>
            <person name="Copeland A."/>
            <person name="Barry K.W."/>
            <person name="Cichocki N."/>
            <person name="Veneault-Fourrey C."/>
            <person name="LaButti K."/>
            <person name="Lindquist E.A."/>
            <person name="Lipzen A."/>
            <person name="Lundell T."/>
            <person name="Morin E."/>
            <person name="Murat C."/>
            <person name="Riley R."/>
            <person name="Ohm R."/>
            <person name="Sun H."/>
            <person name="Tunlid A."/>
            <person name="Henrissat B."/>
            <person name="Grigoriev I.V."/>
            <person name="Hibbett D.S."/>
            <person name="Martin F."/>
        </authorList>
    </citation>
    <scope>NUCLEOTIDE SEQUENCE [LARGE SCALE GENOMIC DNA]</scope>
    <source>
        <strain evidence="7">Ve08.2h10</strain>
    </source>
</reference>
<dbReference type="Gene3D" id="3.40.50.300">
    <property type="entry name" value="P-loop containing nucleotide triphosphate hydrolases"/>
    <property type="match status" value="1"/>
</dbReference>
<comment type="similarity">
    <text evidence="1">Belongs to the helicase family. RecQ subfamily.</text>
</comment>
<dbReference type="PANTHER" id="PTHR13710:SF105">
    <property type="entry name" value="ATP-DEPENDENT DNA HELICASE Q1"/>
    <property type="match status" value="1"/>
</dbReference>
<dbReference type="GO" id="GO:0005737">
    <property type="term" value="C:cytoplasm"/>
    <property type="evidence" value="ECO:0007669"/>
    <property type="project" value="TreeGrafter"/>
</dbReference>
<dbReference type="AlphaFoldDB" id="A0A0D0BWK6"/>
<feature type="non-terminal residue" evidence="6">
    <location>
        <position position="1"/>
    </location>
</feature>
<evidence type="ECO:0000256" key="5">
    <source>
        <dbReference type="ARBA" id="ARBA00034808"/>
    </source>
</evidence>
<protein>
    <recommendedName>
        <fullName evidence="5">DNA 3'-5' helicase</fullName>
        <ecNumber evidence="5">5.6.2.4</ecNumber>
    </recommendedName>
</protein>
<keyword evidence="7" id="KW-1185">Reference proteome</keyword>
<reference evidence="6 7" key="1">
    <citation type="submission" date="2014-04" db="EMBL/GenBank/DDBJ databases">
        <authorList>
            <consortium name="DOE Joint Genome Institute"/>
            <person name="Kuo A."/>
            <person name="Kohler A."/>
            <person name="Jargeat P."/>
            <person name="Nagy L.G."/>
            <person name="Floudas D."/>
            <person name="Copeland A."/>
            <person name="Barry K.W."/>
            <person name="Cichocki N."/>
            <person name="Veneault-Fourrey C."/>
            <person name="LaButti K."/>
            <person name="Lindquist E.A."/>
            <person name="Lipzen A."/>
            <person name="Lundell T."/>
            <person name="Morin E."/>
            <person name="Murat C."/>
            <person name="Sun H."/>
            <person name="Tunlid A."/>
            <person name="Henrissat B."/>
            <person name="Grigoriev I.V."/>
            <person name="Hibbett D.S."/>
            <person name="Martin F."/>
            <person name="Nordberg H.P."/>
            <person name="Cantor M.N."/>
            <person name="Hua S.X."/>
        </authorList>
    </citation>
    <scope>NUCLEOTIDE SEQUENCE [LARGE SCALE GENOMIC DNA]</scope>
    <source>
        <strain evidence="6 7">Ve08.2h10</strain>
    </source>
</reference>
<proteinExistence type="inferred from homology"/>
<evidence type="ECO:0000256" key="1">
    <source>
        <dbReference type="ARBA" id="ARBA00005446"/>
    </source>
</evidence>
<gene>
    <name evidence="6" type="ORF">PAXRUDRAFT_172005</name>
</gene>
<dbReference type="GO" id="GO:0006310">
    <property type="term" value="P:DNA recombination"/>
    <property type="evidence" value="ECO:0007669"/>
    <property type="project" value="TreeGrafter"/>
</dbReference>
<dbReference type="HOGENOM" id="CLU_126713_0_0_1"/>
<dbReference type="EC" id="5.6.2.4" evidence="5"/>
<evidence type="ECO:0000256" key="2">
    <source>
        <dbReference type="ARBA" id="ARBA00023125"/>
    </source>
</evidence>
<dbReference type="GO" id="GO:0006281">
    <property type="term" value="P:DNA repair"/>
    <property type="evidence" value="ECO:0007669"/>
    <property type="project" value="TreeGrafter"/>
</dbReference>
<evidence type="ECO:0000256" key="3">
    <source>
        <dbReference type="ARBA" id="ARBA00023235"/>
    </source>
</evidence>
<dbReference type="EMBL" id="KN827928">
    <property type="protein sequence ID" value="KIK75692.1"/>
    <property type="molecule type" value="Genomic_DNA"/>
</dbReference>
<dbReference type="SUPFAM" id="SSF52540">
    <property type="entry name" value="P-loop containing nucleoside triphosphate hydrolases"/>
    <property type="match status" value="1"/>
</dbReference>
<evidence type="ECO:0000256" key="4">
    <source>
        <dbReference type="ARBA" id="ARBA00034617"/>
    </source>
</evidence>
<dbReference type="InParanoid" id="A0A0D0BWK6"/>
<organism evidence="6 7">
    <name type="scientific">Paxillus rubicundulus Ve08.2h10</name>
    <dbReference type="NCBI Taxonomy" id="930991"/>
    <lineage>
        <taxon>Eukaryota</taxon>
        <taxon>Fungi</taxon>
        <taxon>Dikarya</taxon>
        <taxon>Basidiomycota</taxon>
        <taxon>Agaricomycotina</taxon>
        <taxon>Agaricomycetes</taxon>
        <taxon>Agaricomycetidae</taxon>
        <taxon>Boletales</taxon>
        <taxon>Paxilineae</taxon>
        <taxon>Paxillaceae</taxon>
        <taxon>Paxillus</taxon>
    </lineage>
</organism>
<dbReference type="GO" id="GO:0003677">
    <property type="term" value="F:DNA binding"/>
    <property type="evidence" value="ECO:0007669"/>
    <property type="project" value="UniProtKB-KW"/>
</dbReference>
<dbReference type="GO" id="GO:0005694">
    <property type="term" value="C:chromosome"/>
    <property type="evidence" value="ECO:0007669"/>
    <property type="project" value="TreeGrafter"/>
</dbReference>